<dbReference type="RefSeq" id="WP_273356183.1">
    <property type="nucleotide sequence ID" value="NZ_JAUEIR010000010.1"/>
</dbReference>
<reference evidence="1" key="2">
    <citation type="submission" date="2023-08" db="EMBL/GenBank/DDBJ databases">
        <title>Identification and characterization of horizontal gene transfer across gut microbiota members of farm animals based on homology search.</title>
        <authorList>
            <person name="Schwarzerova J."/>
            <person name="Nykrynova M."/>
            <person name="Jureckova K."/>
            <person name="Cejkova D."/>
            <person name="Rychlik I."/>
        </authorList>
    </citation>
    <scope>NUCLEOTIDE SEQUENCE</scope>
    <source>
        <strain evidence="1">15_COKtk</strain>
    </source>
</reference>
<reference evidence="1" key="1">
    <citation type="submission" date="2023-06" db="EMBL/GenBank/DDBJ databases">
        <authorList>
            <person name="Zeman M."/>
            <person name="Kubasova T."/>
            <person name="Jahodarova E."/>
            <person name="Nykrynova M."/>
            <person name="Rychlik I."/>
        </authorList>
    </citation>
    <scope>NUCLEOTIDE SEQUENCE</scope>
    <source>
        <strain evidence="1">15_COKtk</strain>
    </source>
</reference>
<dbReference type="AlphaFoldDB" id="A0AAW7JV38"/>
<protein>
    <submittedName>
        <fullName evidence="1">Uncharacterized protein</fullName>
    </submittedName>
</protein>
<accession>A0AAW7JV38</accession>
<dbReference type="EMBL" id="JAUEIR010000010">
    <property type="protein sequence ID" value="MDN0070202.1"/>
    <property type="molecule type" value="Genomic_DNA"/>
</dbReference>
<gene>
    <name evidence="1" type="ORF">QVN40_10905</name>
</gene>
<evidence type="ECO:0000313" key="1">
    <source>
        <dbReference type="EMBL" id="MDN0070202.1"/>
    </source>
</evidence>
<evidence type="ECO:0000313" key="2">
    <source>
        <dbReference type="Proteomes" id="UP001168505"/>
    </source>
</evidence>
<name>A0AAW7JV38_9ACTN</name>
<organism evidence="1 2">
    <name type="scientific">Collinsella ihumii</name>
    <dbReference type="NCBI Taxonomy" id="1720204"/>
    <lineage>
        <taxon>Bacteria</taxon>
        <taxon>Bacillati</taxon>
        <taxon>Actinomycetota</taxon>
        <taxon>Coriobacteriia</taxon>
        <taxon>Coriobacteriales</taxon>
        <taxon>Coriobacteriaceae</taxon>
        <taxon>Collinsella</taxon>
    </lineage>
</organism>
<sequence length="118" mass="13362">MMKRAKSIIGILIAVTIVIGFGAMARDVLVPARQTWEPPAVSEEQLVREIAQSEKFRETMQIVFEQASERDVQVLDDEGDDITAQFVERHVQAYRQRDWEALATGLIDEAGQVMWTGE</sequence>
<comment type="caution">
    <text evidence="1">The sequence shown here is derived from an EMBL/GenBank/DDBJ whole genome shotgun (WGS) entry which is preliminary data.</text>
</comment>
<proteinExistence type="predicted"/>
<dbReference type="Proteomes" id="UP001168505">
    <property type="component" value="Unassembled WGS sequence"/>
</dbReference>